<accession>A0AAU8DJ34</accession>
<name>A0AAU8DJ34_9ACTN</name>
<dbReference type="AlphaFoldDB" id="A0AAU8DJ34"/>
<dbReference type="RefSeq" id="WP_353647807.1">
    <property type="nucleotide sequence ID" value="NZ_CP159218.1"/>
</dbReference>
<sequence>MFDSRAEVRAAVTPGLTRDEVIAGLRRSLETAHPGVSLGWGAAGAAVHRARTATDDILPQRTDTPAGDAGRPGGAELGLVTAELGRVGAEPGRTVGRASWVGSTILPVSGPLGALLPDGGVPRGGVVGIRSGGVGGGGSSLLLSLVAAIQGGDGAVVAGGARWAALVGVPELGLLAAAELGVSLDRLAVVPDPGDDALQVISVLADGVEVIVAGAPRAAVPPARVRVLRGRLRTSGAVLLVAGDWPGADLVITAQASRWSGLGNGHGRLIDRDLAITVEGRRFGRARSGVLRLSGRRDGTVAMLPGRPFTVGGPGQQAEIVAQGAALPA</sequence>
<dbReference type="EMBL" id="CP159218">
    <property type="protein sequence ID" value="XCG62192.1"/>
    <property type="molecule type" value="Genomic_DNA"/>
</dbReference>
<organism evidence="1">
    <name type="scientific">Nakamurella sp. A5-74</name>
    <dbReference type="NCBI Taxonomy" id="3158264"/>
    <lineage>
        <taxon>Bacteria</taxon>
        <taxon>Bacillati</taxon>
        <taxon>Actinomycetota</taxon>
        <taxon>Actinomycetes</taxon>
        <taxon>Nakamurellales</taxon>
        <taxon>Nakamurellaceae</taxon>
        <taxon>Nakamurella</taxon>
    </lineage>
</organism>
<gene>
    <name evidence="1" type="ORF">ABLG96_13015</name>
</gene>
<evidence type="ECO:0000313" key="1">
    <source>
        <dbReference type="EMBL" id="XCG62192.1"/>
    </source>
</evidence>
<proteinExistence type="predicted"/>
<reference evidence="1" key="1">
    <citation type="submission" date="2024-05" db="EMBL/GenBank/DDBJ databases">
        <authorList>
            <person name="Cai S.Y."/>
            <person name="Jin L.M."/>
            <person name="Li H.R."/>
        </authorList>
    </citation>
    <scope>NUCLEOTIDE SEQUENCE</scope>
    <source>
        <strain evidence="1">A5-74</strain>
    </source>
</reference>
<protein>
    <submittedName>
        <fullName evidence="1">Uncharacterized protein</fullName>
    </submittedName>
</protein>